<dbReference type="Gene3D" id="3.40.50.1820">
    <property type="entry name" value="alpha/beta hydrolase"/>
    <property type="match status" value="1"/>
</dbReference>
<evidence type="ECO:0008006" key="3">
    <source>
        <dbReference type="Google" id="ProtNLM"/>
    </source>
</evidence>
<organism evidence="1 2">
    <name type="scientific">Prauserella isguenensis</name>
    <dbReference type="NCBI Taxonomy" id="1470180"/>
    <lineage>
        <taxon>Bacteria</taxon>
        <taxon>Bacillati</taxon>
        <taxon>Actinomycetota</taxon>
        <taxon>Actinomycetes</taxon>
        <taxon>Pseudonocardiales</taxon>
        <taxon>Pseudonocardiaceae</taxon>
        <taxon>Prauserella</taxon>
    </lineage>
</organism>
<dbReference type="RefSeq" id="WP_183657106.1">
    <property type="nucleotide sequence ID" value="NZ_JACHWU010000004.1"/>
</dbReference>
<dbReference type="AlphaFoldDB" id="A0A839S7H7"/>
<dbReference type="SUPFAM" id="SSF53474">
    <property type="entry name" value="alpha/beta-Hydrolases"/>
    <property type="match status" value="1"/>
</dbReference>
<dbReference type="EMBL" id="JACHWU010000004">
    <property type="protein sequence ID" value="MBB3052607.1"/>
    <property type="molecule type" value="Genomic_DNA"/>
</dbReference>
<keyword evidence="2" id="KW-1185">Reference proteome</keyword>
<gene>
    <name evidence="1" type="ORF">FHS23_003641</name>
</gene>
<comment type="caution">
    <text evidence="1">The sequence shown here is derived from an EMBL/GenBank/DDBJ whole genome shotgun (WGS) entry which is preliminary data.</text>
</comment>
<accession>A0A839S7H7</accession>
<protein>
    <recommendedName>
        <fullName evidence="3">Alpha/beta hydrolase family protein</fullName>
    </recommendedName>
</protein>
<dbReference type="InterPro" id="IPR029058">
    <property type="entry name" value="AB_hydrolase_fold"/>
</dbReference>
<name>A0A839S7H7_9PSEU</name>
<sequence>MTSTPTVVLAHSPFLGPKSLEALADHVAACGVTALVPDLRPAVTDAPVHQRLVSEFASAVSSAPATASLVLVGHSGAGPLLPAFAASAGHPVAALTYVDAELPTPGHSWEETAPVELVDQLRSRVRDSRLPPWHRWFDGDLLAGLVPDDVLRTTLIDEEPEVAAAFLAEPRPAADWAGPASYIQLSRAYATASARAAQRGWPIHRIDTHHLAPVTEPATIADILLDSITALTP</sequence>
<dbReference type="Proteomes" id="UP000550714">
    <property type="component" value="Unassembled WGS sequence"/>
</dbReference>
<reference evidence="1 2" key="1">
    <citation type="submission" date="2020-08" db="EMBL/GenBank/DDBJ databases">
        <title>Genomic Encyclopedia of Type Strains, Phase III (KMG-III): the genomes of soil and plant-associated and newly described type strains.</title>
        <authorList>
            <person name="Whitman W."/>
        </authorList>
    </citation>
    <scope>NUCLEOTIDE SEQUENCE [LARGE SCALE GENOMIC DNA]</scope>
    <source>
        <strain evidence="1 2">CECT 8577</strain>
    </source>
</reference>
<evidence type="ECO:0000313" key="1">
    <source>
        <dbReference type="EMBL" id="MBB3052607.1"/>
    </source>
</evidence>
<evidence type="ECO:0000313" key="2">
    <source>
        <dbReference type="Proteomes" id="UP000550714"/>
    </source>
</evidence>
<proteinExistence type="predicted"/>